<keyword evidence="1" id="KW-0472">Membrane</keyword>
<name>A0ABW2AAC3_9MICO</name>
<comment type="caution">
    <text evidence="2">The sequence shown here is derived from an EMBL/GenBank/DDBJ whole genome shotgun (WGS) entry which is preliminary data.</text>
</comment>
<dbReference type="EMBL" id="JBHSWH010000002">
    <property type="protein sequence ID" value="MFC6708171.1"/>
    <property type="molecule type" value="Genomic_DNA"/>
</dbReference>
<evidence type="ECO:0000313" key="4">
    <source>
        <dbReference type="EMBL" id="MFC6708171.1"/>
    </source>
</evidence>
<dbReference type="Proteomes" id="UP001596298">
    <property type="component" value="Unassembled WGS sequence"/>
</dbReference>
<dbReference type="EMBL" id="JBHSWH010000001">
    <property type="protein sequence ID" value="MFC6703712.1"/>
    <property type="molecule type" value="Genomic_DNA"/>
</dbReference>
<accession>A0ABW2AAC3</accession>
<evidence type="ECO:0000313" key="3">
    <source>
        <dbReference type="EMBL" id="MFC6708115.1"/>
    </source>
</evidence>
<reference evidence="2" key="3">
    <citation type="submission" date="2024-09" db="EMBL/GenBank/DDBJ databases">
        <authorList>
            <person name="Sun Q."/>
            <person name="Mori K."/>
        </authorList>
    </citation>
    <scope>NUCLEOTIDE SEQUENCE</scope>
    <source>
        <strain evidence="2">NBRC 107580</strain>
    </source>
</reference>
<protein>
    <recommendedName>
        <fullName evidence="6">DoxX family membrane protein</fullName>
    </recommendedName>
</protein>
<feature type="transmembrane region" description="Helical" evidence="1">
    <location>
        <begin position="122"/>
        <end position="143"/>
    </location>
</feature>
<evidence type="ECO:0000313" key="2">
    <source>
        <dbReference type="EMBL" id="MFC6703712.1"/>
    </source>
</evidence>
<sequence>MNTSTAPSDRSGVRSSVLDRARREPAYAAFWILRIGFVVLPLWMGLDKFMKVLNPDWPGYLASWIVDLLPFSAQTAMYVVGAIEILAGIMVALKPRYATYVVALWLAGIIINLLTFSGFYDIALRDFGLLLAALVLALLASVYDRPLARHTQVTATTRQTVR</sequence>
<feature type="transmembrane region" description="Helical" evidence="1">
    <location>
        <begin position="97"/>
        <end position="116"/>
    </location>
</feature>
<organism evidence="2 5">
    <name type="scientific">Flexivirga alba</name>
    <dbReference type="NCBI Taxonomy" id="702742"/>
    <lineage>
        <taxon>Bacteria</taxon>
        <taxon>Bacillati</taxon>
        <taxon>Actinomycetota</taxon>
        <taxon>Actinomycetes</taxon>
        <taxon>Micrococcales</taxon>
        <taxon>Dermacoccaceae</taxon>
        <taxon>Flexivirga</taxon>
    </lineage>
</organism>
<dbReference type="RefSeq" id="WP_382397302.1">
    <property type="nucleotide sequence ID" value="NZ_JBHSWH010000001.1"/>
</dbReference>
<proteinExistence type="predicted"/>
<evidence type="ECO:0008006" key="6">
    <source>
        <dbReference type="Google" id="ProtNLM"/>
    </source>
</evidence>
<keyword evidence="1" id="KW-0812">Transmembrane</keyword>
<evidence type="ECO:0000313" key="5">
    <source>
        <dbReference type="Proteomes" id="UP001596298"/>
    </source>
</evidence>
<reference evidence="5" key="2">
    <citation type="journal article" date="2019" name="Int. J. Syst. Evol. Microbiol.">
        <title>The Global Catalogue of Microorganisms (GCM) 10K type strain sequencing project: providing services to taxonomists for standard genome sequencing and annotation.</title>
        <authorList>
            <consortium name="The Broad Institute Genomics Platform"/>
            <consortium name="The Broad Institute Genome Sequencing Center for Infectious Disease"/>
            <person name="Wu L."/>
            <person name="Ma J."/>
        </authorList>
    </citation>
    <scope>NUCLEOTIDE SEQUENCE [LARGE SCALE GENOMIC DNA]</scope>
    <source>
        <strain evidence="5">CCUG 58127</strain>
    </source>
</reference>
<evidence type="ECO:0000256" key="1">
    <source>
        <dbReference type="SAM" id="Phobius"/>
    </source>
</evidence>
<dbReference type="EMBL" id="JBHSWH010000001">
    <property type="protein sequence ID" value="MFC6708115.1"/>
    <property type="molecule type" value="Genomic_DNA"/>
</dbReference>
<gene>
    <name evidence="2" type="ORF">ACFQDH_00035</name>
    <name evidence="3" type="ORF">ACFQDH_23460</name>
    <name evidence="4" type="ORF">ACFQDH_23790</name>
</gene>
<feature type="transmembrane region" description="Helical" evidence="1">
    <location>
        <begin position="64"/>
        <end position="90"/>
    </location>
</feature>
<feature type="transmembrane region" description="Helical" evidence="1">
    <location>
        <begin position="26"/>
        <end position="44"/>
    </location>
</feature>
<keyword evidence="5" id="KW-1185">Reference proteome</keyword>
<keyword evidence="1" id="KW-1133">Transmembrane helix</keyword>
<reference evidence="2" key="1">
    <citation type="journal article" date="2014" name="Int. J. Syst. Evol. Microbiol.">
        <title>Complete genome of a new Firmicutes species belonging to the dominant human colonic microbiota ('Ruminococcus bicirculans') reveals two chromosomes and a selective capacity to utilize plant glucans.</title>
        <authorList>
            <consortium name="NISC Comparative Sequencing Program"/>
            <person name="Wegmann U."/>
            <person name="Louis P."/>
            <person name="Goesmann A."/>
            <person name="Henrissat B."/>
            <person name="Duncan S.H."/>
            <person name="Flint H.J."/>
        </authorList>
    </citation>
    <scope>NUCLEOTIDE SEQUENCE</scope>
    <source>
        <strain evidence="2">NBRC 107580</strain>
    </source>
</reference>